<sequence length="187" mass="20930">MNNTDQILRKFNNYFLKNELSFKDDNAVNHMHNVMYGGQDCTGTNNIFKLTMQSLNNNQRTIVGDTLMGGRVSFPSNFFDPSASFPKCKASSTIMGDVTPGTVRPALKSTFQLVGGGNSLMTKNQLNSMLKQNGGNYMKLNEKDKRALYNSYNQNLNSFMENFDSFKGGRSISKNTINRAFSALKKN</sequence>
<organism evidence="1">
    <name type="scientific">viral metagenome</name>
    <dbReference type="NCBI Taxonomy" id="1070528"/>
    <lineage>
        <taxon>unclassified sequences</taxon>
        <taxon>metagenomes</taxon>
        <taxon>organismal metagenomes</taxon>
    </lineage>
</organism>
<proteinExistence type="predicted"/>
<dbReference type="EMBL" id="MN739218">
    <property type="protein sequence ID" value="QHS94266.1"/>
    <property type="molecule type" value="Genomic_DNA"/>
</dbReference>
<evidence type="ECO:0000313" key="1">
    <source>
        <dbReference type="EMBL" id="QHS94266.1"/>
    </source>
</evidence>
<reference evidence="1" key="1">
    <citation type="journal article" date="2020" name="Nature">
        <title>Giant virus diversity and host interactions through global metagenomics.</title>
        <authorList>
            <person name="Schulz F."/>
            <person name="Roux S."/>
            <person name="Paez-Espino D."/>
            <person name="Jungbluth S."/>
            <person name="Walsh D.A."/>
            <person name="Denef V.J."/>
            <person name="McMahon K.D."/>
            <person name="Konstantinidis K.T."/>
            <person name="Eloe-Fadrosh E.A."/>
            <person name="Kyrpides N.C."/>
            <person name="Woyke T."/>
        </authorList>
    </citation>
    <scope>NUCLEOTIDE SEQUENCE</scope>
    <source>
        <strain evidence="1">GVMAG-M-3300018416-26</strain>
    </source>
</reference>
<accession>A0A6C0BQ08</accession>
<name>A0A6C0BQ08_9ZZZZ</name>
<protein>
    <submittedName>
        <fullName evidence="1">Uncharacterized protein</fullName>
    </submittedName>
</protein>
<dbReference type="AlphaFoldDB" id="A0A6C0BQ08"/>